<evidence type="ECO:0000313" key="2">
    <source>
        <dbReference type="EMBL" id="MBA2869875.1"/>
    </source>
</evidence>
<sequence>MKKLTGFLILCFVIYIVYHDVTNGTLPAATKATTISHIQEAKSENRDSLNYKTMKIKAGDTILSIMEKERNGPLPVSIEQLIKDFEALNPGVKTESLQIGKTYKFPVYNE</sequence>
<dbReference type="InterPro" id="IPR018392">
    <property type="entry name" value="LysM"/>
</dbReference>
<feature type="domain" description="LysM" evidence="1">
    <location>
        <begin position="52"/>
        <end position="105"/>
    </location>
</feature>
<comment type="caution">
    <text evidence="2">The sequence shown here is derived from an EMBL/GenBank/DDBJ whole genome shotgun (WGS) entry which is preliminary data.</text>
</comment>
<keyword evidence="3" id="KW-1185">Reference proteome</keyword>
<evidence type="ECO:0000313" key="3">
    <source>
        <dbReference type="Proteomes" id="UP000580891"/>
    </source>
</evidence>
<dbReference type="EMBL" id="JACDUU010000001">
    <property type="protein sequence ID" value="MBA2869875.1"/>
    <property type="molecule type" value="Genomic_DNA"/>
</dbReference>
<dbReference type="Proteomes" id="UP000580891">
    <property type="component" value="Unassembled WGS sequence"/>
</dbReference>
<dbReference type="RefSeq" id="WP_181535231.1">
    <property type="nucleotide sequence ID" value="NZ_JACDUU010000001.1"/>
</dbReference>
<organism evidence="2 3">
    <name type="scientific">[Anoxybacillus] calidus</name>
    <dbReference type="NCBI Taxonomy" id="575178"/>
    <lineage>
        <taxon>Bacteria</taxon>
        <taxon>Bacillati</taxon>
        <taxon>Bacillota</taxon>
        <taxon>Bacilli</taxon>
        <taxon>Bacillales</taxon>
        <taxon>Anoxybacillaceae</taxon>
        <taxon>Paranoxybacillus</taxon>
    </lineage>
</organism>
<accession>A0A7W0BTU8</accession>
<dbReference type="PROSITE" id="PS51782">
    <property type="entry name" value="LYSM"/>
    <property type="match status" value="1"/>
</dbReference>
<evidence type="ECO:0000259" key="1">
    <source>
        <dbReference type="PROSITE" id="PS51782"/>
    </source>
</evidence>
<dbReference type="AlphaFoldDB" id="A0A7W0BTU8"/>
<proteinExistence type="predicted"/>
<name>A0A7W0BTU8_9BACL</name>
<reference evidence="2 3" key="1">
    <citation type="submission" date="2020-07" db="EMBL/GenBank/DDBJ databases">
        <title>Genomic Encyclopedia of Type Strains, Phase IV (KMG-IV): sequencing the most valuable type-strain genomes for metagenomic binning, comparative biology and taxonomic classification.</title>
        <authorList>
            <person name="Goeker M."/>
        </authorList>
    </citation>
    <scope>NUCLEOTIDE SEQUENCE [LARGE SCALE GENOMIC DNA]</scope>
    <source>
        <strain evidence="2 3">DSM 25220</strain>
    </source>
</reference>
<gene>
    <name evidence="2" type="ORF">HNQ85_000133</name>
</gene>
<protein>
    <recommendedName>
        <fullName evidence="1">LysM domain-containing protein</fullName>
    </recommendedName>
</protein>